<feature type="compositionally biased region" description="Low complexity" evidence="1">
    <location>
        <begin position="40"/>
        <end position="57"/>
    </location>
</feature>
<name>A0A1F7V813_9BACT</name>
<feature type="region of interest" description="Disordered" evidence="1">
    <location>
        <begin position="35"/>
        <end position="57"/>
    </location>
</feature>
<reference evidence="2 3" key="1">
    <citation type="journal article" date="2016" name="Nat. Commun.">
        <title>Thousands of microbial genomes shed light on interconnected biogeochemical processes in an aquifer system.</title>
        <authorList>
            <person name="Anantharaman K."/>
            <person name="Brown C.T."/>
            <person name="Hug L.A."/>
            <person name="Sharon I."/>
            <person name="Castelle C.J."/>
            <person name="Probst A.J."/>
            <person name="Thomas B.C."/>
            <person name="Singh A."/>
            <person name="Wilkins M.J."/>
            <person name="Karaoz U."/>
            <person name="Brodie E.L."/>
            <person name="Williams K.H."/>
            <person name="Hubbard S.S."/>
            <person name="Banfield J.F."/>
        </authorList>
    </citation>
    <scope>NUCLEOTIDE SEQUENCE [LARGE SCALE GENOMIC DNA]</scope>
</reference>
<protein>
    <recommendedName>
        <fullName evidence="4">DUF4878 domain-containing protein</fullName>
    </recommendedName>
</protein>
<evidence type="ECO:0000313" key="3">
    <source>
        <dbReference type="Proteomes" id="UP000176593"/>
    </source>
</evidence>
<dbReference type="AlphaFoldDB" id="A0A1F7V813"/>
<dbReference type="EMBL" id="MGEQ01000010">
    <property type="protein sequence ID" value="OGL86188.1"/>
    <property type="molecule type" value="Genomic_DNA"/>
</dbReference>
<gene>
    <name evidence="2" type="ORF">A3I41_01280</name>
</gene>
<comment type="caution">
    <text evidence="2">The sequence shown here is derived from an EMBL/GenBank/DDBJ whole genome shotgun (WGS) entry which is preliminary data.</text>
</comment>
<organism evidence="2 3">
    <name type="scientific">Candidatus Uhrbacteria bacterium RIFCSPLOWO2_02_FULL_48_18</name>
    <dbReference type="NCBI Taxonomy" id="1802408"/>
    <lineage>
        <taxon>Bacteria</taxon>
        <taxon>Candidatus Uhriibacteriota</taxon>
    </lineage>
</organism>
<dbReference type="Proteomes" id="UP000176593">
    <property type="component" value="Unassembled WGS sequence"/>
</dbReference>
<accession>A0A1F7V813</accession>
<proteinExistence type="predicted"/>
<sequence length="190" mass="20900">MMSPNTRRNIIIVISILLLLLLLWLLSFLIPKGTPKTESPTAQTQTTPTPSQTPFTTQQLQQEKELRTQASGVTTTAKLFVERYGSYSNEANFQNVRDVIPVMSQAFAAATLADLANKKASTGFYGVTTNVITADVVSQDESKGTAVIDLSTQRVEENGSAQNKTTKYQKIQLTLVKESGVWLVDSAKWQ</sequence>
<evidence type="ECO:0000256" key="1">
    <source>
        <dbReference type="SAM" id="MobiDB-lite"/>
    </source>
</evidence>
<evidence type="ECO:0008006" key="4">
    <source>
        <dbReference type="Google" id="ProtNLM"/>
    </source>
</evidence>
<evidence type="ECO:0000313" key="2">
    <source>
        <dbReference type="EMBL" id="OGL86188.1"/>
    </source>
</evidence>